<keyword evidence="3" id="KW-1185">Reference proteome</keyword>
<evidence type="ECO:0000256" key="1">
    <source>
        <dbReference type="SAM" id="SignalP"/>
    </source>
</evidence>
<name>A0ABT8D4V4_9RHOB</name>
<evidence type="ECO:0000313" key="3">
    <source>
        <dbReference type="Proteomes" id="UP001243846"/>
    </source>
</evidence>
<dbReference type="NCBIfam" id="NF035933">
    <property type="entry name" value="ESAT6_1"/>
    <property type="match status" value="1"/>
</dbReference>
<accession>A0ABT8D4V4</accession>
<evidence type="ECO:0000313" key="2">
    <source>
        <dbReference type="EMBL" id="MDN3711401.1"/>
    </source>
</evidence>
<proteinExistence type="predicted"/>
<gene>
    <name evidence="2" type="ORF">QWZ10_05490</name>
</gene>
<dbReference type="Proteomes" id="UP001243846">
    <property type="component" value="Unassembled WGS sequence"/>
</dbReference>
<feature type="signal peptide" evidence="1">
    <location>
        <begin position="1"/>
        <end position="20"/>
    </location>
</feature>
<sequence length="134" mass="14007">MIRAFLALPALALTAGLAMAQTETTEAPAAGTQMDMGMAYESARNQLGVLEYCQTEGHIDGKAVEIQTKLLTLLPEGDKAKGDAAQEKGKTGTVSSMGMEQTLDAAATAQNSSVEALCKQMDTMIQQLAAQLPS</sequence>
<organism evidence="2 3">
    <name type="scientific">Paracoccus cavernae</name>
    <dbReference type="NCBI Taxonomy" id="1571207"/>
    <lineage>
        <taxon>Bacteria</taxon>
        <taxon>Pseudomonadati</taxon>
        <taxon>Pseudomonadota</taxon>
        <taxon>Alphaproteobacteria</taxon>
        <taxon>Rhodobacterales</taxon>
        <taxon>Paracoccaceae</taxon>
        <taxon>Paracoccus</taxon>
    </lineage>
</organism>
<protein>
    <submittedName>
        <fullName evidence="2">Pore-forming ESAT-6 family protein</fullName>
    </submittedName>
</protein>
<keyword evidence="1" id="KW-0732">Signal</keyword>
<dbReference type="RefSeq" id="WP_377684298.1">
    <property type="nucleotide sequence ID" value="NZ_JBHMDZ010000005.1"/>
</dbReference>
<comment type="caution">
    <text evidence="2">The sequence shown here is derived from an EMBL/GenBank/DDBJ whole genome shotgun (WGS) entry which is preliminary data.</text>
</comment>
<feature type="chain" id="PRO_5046588438" evidence="1">
    <location>
        <begin position="21"/>
        <end position="134"/>
    </location>
</feature>
<dbReference type="EMBL" id="JAUFRC010000001">
    <property type="protein sequence ID" value="MDN3711401.1"/>
    <property type="molecule type" value="Genomic_DNA"/>
</dbReference>
<reference evidence="3" key="1">
    <citation type="journal article" date="2019" name="Int. J. Syst. Evol. Microbiol.">
        <title>The Global Catalogue of Microorganisms (GCM) 10K type strain sequencing project: providing services to taxonomists for standard genome sequencing and annotation.</title>
        <authorList>
            <consortium name="The Broad Institute Genomics Platform"/>
            <consortium name="The Broad Institute Genome Sequencing Center for Infectious Disease"/>
            <person name="Wu L."/>
            <person name="Ma J."/>
        </authorList>
    </citation>
    <scope>NUCLEOTIDE SEQUENCE [LARGE SCALE GENOMIC DNA]</scope>
    <source>
        <strain evidence="3">CECT 8482</strain>
    </source>
</reference>